<dbReference type="PANTHER" id="PTHR14592">
    <property type="entry name" value="UNCHARACTERIZED FAM3"/>
    <property type="match status" value="1"/>
</dbReference>
<dbReference type="Proteomes" id="UP000675900">
    <property type="component" value="Unassembled WGS sequence"/>
</dbReference>
<dbReference type="AlphaFoldDB" id="A0A8C9KFU0"/>
<keyword evidence="4" id="KW-0732">Signal</keyword>
<evidence type="ECO:0000313" key="11">
    <source>
        <dbReference type="Proteomes" id="UP000675900"/>
    </source>
</evidence>
<keyword evidence="3" id="KW-0964">Secreted</keyword>
<dbReference type="KEGG" id="ptg:102956116"/>
<dbReference type="InterPro" id="IPR039477">
    <property type="entry name" value="ILEI/PANDER_dom"/>
</dbReference>
<protein>
    <submittedName>
        <fullName evidence="10">FAM3 metabolism regulating signaling molecule B</fullName>
    </submittedName>
</protein>
<dbReference type="GeneTree" id="ENSGT00950000183004"/>
<evidence type="ECO:0000256" key="7">
    <source>
        <dbReference type="PROSITE-ProRule" id="PRU01375"/>
    </source>
</evidence>
<name>A0A8C9KFU0_PANTA</name>
<keyword evidence="11" id="KW-1185">Reference proteome</keyword>
<evidence type="ECO:0000256" key="6">
    <source>
        <dbReference type="ARBA" id="ARBA00023157"/>
    </source>
</evidence>
<dbReference type="GO" id="GO:0005576">
    <property type="term" value="C:extracellular region"/>
    <property type="evidence" value="ECO:0007669"/>
    <property type="project" value="UniProtKB-SubCell"/>
</dbReference>
<gene>
    <name evidence="10" type="primary">FAM3B</name>
</gene>
<feature type="region of interest" description="Disordered" evidence="8">
    <location>
        <begin position="1"/>
        <end position="45"/>
    </location>
</feature>
<dbReference type="Pfam" id="PF15711">
    <property type="entry name" value="ILEI"/>
    <property type="match status" value="1"/>
</dbReference>
<evidence type="ECO:0000256" key="4">
    <source>
        <dbReference type="ARBA" id="ARBA00022729"/>
    </source>
</evidence>
<dbReference type="InterPro" id="IPR039220">
    <property type="entry name" value="FAM3"/>
</dbReference>
<evidence type="ECO:0000256" key="3">
    <source>
        <dbReference type="ARBA" id="ARBA00022525"/>
    </source>
</evidence>
<sequence>MEQEGRLERPCTGESALQGQGAGSVEDLGGLDQHGRPEPPVGGVISPRSALQTWCRKGARVAPVPRASTIVSCLSPGTLKAVFFLFASICAWYSGYLLAELIPEVSLSSAAYSIRSIGERPVLKAPAPKRQKCDHWTPCPSDTYAYRLLSGGGRDKYAKICFEDELLIGEKTGNVGRGINIAIVNYMTGKVTATQYFDMFEGDNSGQMINFIQSAPSKSLLFMVTHDDGASRLKEDAKKVIEGLGSKHIRNIQFRSSWVFLTAKDLQLPEEIQRESINHSDSARNRYSGWPAEVQIEGCIPKKTS</sequence>
<evidence type="ECO:0000256" key="5">
    <source>
        <dbReference type="ARBA" id="ARBA00022734"/>
    </source>
</evidence>
<keyword evidence="6" id="KW-1015">Disulfide bond</keyword>
<evidence type="ECO:0000256" key="1">
    <source>
        <dbReference type="ARBA" id="ARBA00004613"/>
    </source>
</evidence>
<proteinExistence type="inferred from homology"/>
<comment type="similarity">
    <text evidence="2">Belongs to the FAM3 family.</text>
</comment>
<keyword evidence="5 7" id="KW-0430">Lectin</keyword>
<reference evidence="10" key="2">
    <citation type="submission" date="2025-09" db="UniProtKB">
        <authorList>
            <consortium name="Ensembl"/>
        </authorList>
    </citation>
    <scope>IDENTIFICATION</scope>
</reference>
<dbReference type="GO" id="GO:0030073">
    <property type="term" value="P:insulin secretion"/>
    <property type="evidence" value="ECO:0007669"/>
    <property type="project" value="Ensembl"/>
</dbReference>
<evidence type="ECO:0000259" key="9">
    <source>
        <dbReference type="Pfam" id="PF15711"/>
    </source>
</evidence>
<evidence type="ECO:0000313" key="10">
    <source>
        <dbReference type="Ensembl" id="ENSPTIP00000018895.1"/>
    </source>
</evidence>
<evidence type="ECO:0000256" key="2">
    <source>
        <dbReference type="ARBA" id="ARBA00010905"/>
    </source>
</evidence>
<evidence type="ECO:0000256" key="8">
    <source>
        <dbReference type="SAM" id="MobiDB-lite"/>
    </source>
</evidence>
<organism evidence="10 11">
    <name type="scientific">Panthera tigris altaica</name>
    <name type="common">Siberian tiger</name>
    <dbReference type="NCBI Taxonomy" id="74533"/>
    <lineage>
        <taxon>Eukaryota</taxon>
        <taxon>Metazoa</taxon>
        <taxon>Chordata</taxon>
        <taxon>Craniata</taxon>
        <taxon>Vertebrata</taxon>
        <taxon>Euteleostomi</taxon>
        <taxon>Mammalia</taxon>
        <taxon>Eutheria</taxon>
        <taxon>Laurasiatheria</taxon>
        <taxon>Carnivora</taxon>
        <taxon>Feliformia</taxon>
        <taxon>Felidae</taxon>
        <taxon>Pantherinae</taxon>
        <taxon>Panthera</taxon>
    </lineage>
</organism>
<accession>A0A8C9KFU0</accession>
<feature type="domain" description="ILEI/PANDER" evidence="9">
    <location>
        <begin position="177"/>
        <end position="265"/>
    </location>
</feature>
<dbReference type="PROSITE" id="PS52031">
    <property type="entry name" value="GG_LECTIN"/>
    <property type="match status" value="1"/>
</dbReference>
<feature type="compositionally biased region" description="Basic and acidic residues" evidence="8">
    <location>
        <begin position="1"/>
        <end position="11"/>
    </location>
</feature>
<dbReference type="Ensembl" id="ENSPTIT00000023186.1">
    <property type="protein sequence ID" value="ENSPTIP00000018895.1"/>
    <property type="gene ID" value="ENSPTIG00000016871.1"/>
</dbReference>
<dbReference type="GO" id="GO:0030246">
    <property type="term" value="F:carbohydrate binding"/>
    <property type="evidence" value="ECO:0007669"/>
    <property type="project" value="UniProtKB-UniRule"/>
</dbReference>
<reference evidence="10" key="1">
    <citation type="submission" date="2025-08" db="UniProtKB">
        <authorList>
            <consortium name="Ensembl"/>
        </authorList>
    </citation>
    <scope>IDENTIFICATION</scope>
</reference>
<comment type="subcellular location">
    <subcellularLocation>
        <location evidence="1">Secreted</location>
    </subcellularLocation>
</comment>